<feature type="compositionally biased region" description="Basic and acidic residues" evidence="3">
    <location>
        <begin position="129"/>
        <end position="144"/>
    </location>
</feature>
<dbReference type="Pfam" id="PF00638">
    <property type="entry name" value="Ran_BP1"/>
    <property type="match status" value="1"/>
</dbReference>
<feature type="compositionally biased region" description="Acidic residues" evidence="3">
    <location>
        <begin position="51"/>
        <end position="82"/>
    </location>
</feature>
<dbReference type="InterPro" id="IPR011993">
    <property type="entry name" value="PH-like_dom_sf"/>
</dbReference>
<dbReference type="InterPro" id="IPR000156">
    <property type="entry name" value="Ran_bind_dom"/>
</dbReference>
<accession>A0A2H9TLN7</accession>
<dbReference type="Proteomes" id="UP000240830">
    <property type="component" value="Unassembled WGS sequence"/>
</dbReference>
<dbReference type="PANTHER" id="PTHR23138:SF142">
    <property type="entry name" value="RAN-BINDING PROTEIN 3B-RELATED"/>
    <property type="match status" value="1"/>
</dbReference>
<feature type="compositionally biased region" description="Low complexity" evidence="3">
    <location>
        <begin position="37"/>
        <end position="50"/>
    </location>
</feature>
<dbReference type="OrthoDB" id="185618at2759"/>
<dbReference type="CDD" id="cd00835">
    <property type="entry name" value="RanBD_family"/>
    <property type="match status" value="1"/>
</dbReference>
<dbReference type="PROSITE" id="PS50196">
    <property type="entry name" value="RANBD1"/>
    <property type="match status" value="1"/>
</dbReference>
<evidence type="ECO:0000313" key="6">
    <source>
        <dbReference type="Proteomes" id="UP000240830"/>
    </source>
</evidence>
<dbReference type="InterPro" id="IPR045255">
    <property type="entry name" value="RanBP1-like"/>
</dbReference>
<name>A0A2H9TLN7_9FUNG</name>
<sequence>MMGVSATANKRQEPPSSETVEAEEISSGIKDLTVNNSDSPESIQESQSSGEETEEDDKSLDNDESPDSDEGSDNEGTEDEPLDTSTSSPEKQATKPVLPVTPVIEASKPKFVFGSAAKSLVTFNTVAKSESKADFSTEAPKKDGLEEDSPFNTEKTDADVLHNLPQATGEEGEAMKFSGRAKLYEFDAVNKEWKDRGLGILKINEDFETGAGRMLMRAEGVLRVLLNVRLFSGMTYAPVPDRSVRFVALVDSKPVQYLLRLRSSDDANALLLELAIFCDPIEEETALHE</sequence>
<keyword evidence="6" id="KW-1185">Reference proteome</keyword>
<organism evidence="5 6">
    <name type="scientific">Paramicrosporidium saccamoebae</name>
    <dbReference type="NCBI Taxonomy" id="1246581"/>
    <lineage>
        <taxon>Eukaryota</taxon>
        <taxon>Fungi</taxon>
        <taxon>Fungi incertae sedis</taxon>
        <taxon>Cryptomycota</taxon>
        <taxon>Cryptomycota incertae sedis</taxon>
        <taxon>Paramicrosporidium</taxon>
    </lineage>
</organism>
<dbReference type="SMART" id="SM00160">
    <property type="entry name" value="RanBD"/>
    <property type="match status" value="1"/>
</dbReference>
<comment type="subcellular location">
    <subcellularLocation>
        <location evidence="1">Nucleus</location>
    </subcellularLocation>
</comment>
<reference evidence="5 6" key="1">
    <citation type="submission" date="2016-10" db="EMBL/GenBank/DDBJ databases">
        <title>The genome of Paramicrosporidium saccamoebae is the missing link in understanding Cryptomycota and Microsporidia evolution.</title>
        <authorList>
            <person name="Quandt C.A."/>
            <person name="Beaudet D."/>
            <person name="Corsaro D."/>
            <person name="Michel R."/>
            <person name="Corradi N."/>
            <person name="James T."/>
        </authorList>
    </citation>
    <scope>NUCLEOTIDE SEQUENCE [LARGE SCALE GENOMIC DNA]</scope>
    <source>
        <strain evidence="5 6">KSL3</strain>
    </source>
</reference>
<dbReference type="PANTHER" id="PTHR23138">
    <property type="entry name" value="RAN BINDING PROTEIN"/>
    <property type="match status" value="1"/>
</dbReference>
<evidence type="ECO:0000256" key="2">
    <source>
        <dbReference type="ARBA" id="ARBA00023242"/>
    </source>
</evidence>
<gene>
    <name evidence="5" type="ORF">PSACC_01556</name>
</gene>
<proteinExistence type="predicted"/>
<comment type="caution">
    <text evidence="5">The sequence shown here is derived from an EMBL/GenBank/DDBJ whole genome shotgun (WGS) entry which is preliminary data.</text>
</comment>
<evidence type="ECO:0000313" key="5">
    <source>
        <dbReference type="EMBL" id="PJF18629.1"/>
    </source>
</evidence>
<evidence type="ECO:0000259" key="4">
    <source>
        <dbReference type="PROSITE" id="PS50196"/>
    </source>
</evidence>
<dbReference type="STRING" id="1246581.A0A2H9TLN7"/>
<feature type="compositionally biased region" description="Polar residues" evidence="3">
    <location>
        <begin position="1"/>
        <end position="19"/>
    </location>
</feature>
<protein>
    <submittedName>
        <fullName evidence="5">Ran-specific GTPase-activating protein 2</fullName>
    </submittedName>
</protein>
<feature type="region of interest" description="Disordered" evidence="3">
    <location>
        <begin position="1"/>
        <end position="102"/>
    </location>
</feature>
<dbReference type="SUPFAM" id="SSF50729">
    <property type="entry name" value="PH domain-like"/>
    <property type="match status" value="1"/>
</dbReference>
<keyword evidence="2" id="KW-0539">Nucleus</keyword>
<dbReference type="AlphaFoldDB" id="A0A2H9TLN7"/>
<dbReference type="GO" id="GO:0005634">
    <property type="term" value="C:nucleus"/>
    <property type="evidence" value="ECO:0007669"/>
    <property type="project" value="UniProtKB-SubCell"/>
</dbReference>
<feature type="domain" description="RanBD1" evidence="4">
    <location>
        <begin position="168"/>
        <end position="289"/>
    </location>
</feature>
<evidence type="ECO:0000256" key="3">
    <source>
        <dbReference type="SAM" id="MobiDB-lite"/>
    </source>
</evidence>
<dbReference type="Gene3D" id="2.30.29.30">
    <property type="entry name" value="Pleckstrin-homology domain (PH domain)/Phosphotyrosine-binding domain (PTB)"/>
    <property type="match status" value="1"/>
</dbReference>
<dbReference type="EMBL" id="MTSL01000112">
    <property type="protein sequence ID" value="PJF18629.1"/>
    <property type="molecule type" value="Genomic_DNA"/>
</dbReference>
<evidence type="ECO:0000256" key="1">
    <source>
        <dbReference type="ARBA" id="ARBA00004123"/>
    </source>
</evidence>
<feature type="region of interest" description="Disordered" evidence="3">
    <location>
        <begin position="129"/>
        <end position="157"/>
    </location>
</feature>